<feature type="domain" description="Glycoside hydrolase family 2 immunoglobulin-like beta-sandwich" evidence="4">
    <location>
        <begin position="213"/>
        <end position="314"/>
    </location>
</feature>
<dbReference type="PANTHER" id="PTHR42732">
    <property type="entry name" value="BETA-GALACTOSIDASE"/>
    <property type="match status" value="1"/>
</dbReference>
<dbReference type="InterPro" id="IPR006104">
    <property type="entry name" value="Glyco_hydro_2_N"/>
</dbReference>
<evidence type="ECO:0000259" key="5">
    <source>
        <dbReference type="Pfam" id="PF02836"/>
    </source>
</evidence>
<feature type="domain" description="Glycosyl hydrolases family 2 sugar binding" evidence="6">
    <location>
        <begin position="106"/>
        <end position="200"/>
    </location>
</feature>
<keyword evidence="3" id="KW-0326">Glycosidase</keyword>
<gene>
    <name evidence="9" type="ORF">SBA1_430024</name>
</gene>
<dbReference type="PANTHER" id="PTHR42732:SF1">
    <property type="entry name" value="BETA-MANNOSIDASE"/>
    <property type="match status" value="1"/>
</dbReference>
<evidence type="ECO:0000256" key="1">
    <source>
        <dbReference type="ARBA" id="ARBA00007401"/>
    </source>
</evidence>
<dbReference type="InterPro" id="IPR006103">
    <property type="entry name" value="Glyco_hydro_2_cat"/>
</dbReference>
<feature type="domain" description="DUF4982" evidence="7">
    <location>
        <begin position="616"/>
        <end position="672"/>
    </location>
</feature>
<dbReference type="Pfam" id="PF02837">
    <property type="entry name" value="Glyco_hydro_2_N"/>
    <property type="match status" value="1"/>
</dbReference>
<accession>A0A2U3KRC6</accession>
<sequence length="805" mass="89788">MLAAYPGAASAEALAAVAPREHLLFDFGWKFFQGHATDPARDLGFGKDQGDFSKSGEFEFAREKFDDSKWRTLNLPHDWAVELPFVHDDELQSHGYKPLGRSYPETSVGWYRRVFDIPKEDAGRRIAVQFDGAFRDALVFLNGYFIGRNDNGYAPFRFDLTDFLNYGGKNYLVVRMDASFGDGWFYEGAGIYRHVWLIKTDALHLGQWESVVQATVNGDSATLMLGTLVRSEGPAADTCRVQWQIADPAGKVVATAESALHPLVPDGLAILTAGAKVASPALWSPETPNLYSAVITVESGGKVRDAERISFGIRDIKWDADKGFFLNGKPLKIKGTCNHHDHAGVGAALPDRLQWYRVAVLKEMGSNAVRTSHNMPTPEWVEACDRLGMMMMCETRQMSSSAEGLAQLELMVKRYRNSPSIILWSMGNEEGTLMREPQGEKIIADMVARTHELDPTRLCTAAVNEAYGSHFSDGLDVMGFNYNLGVPDEWHKAHPKKPCVGSETASTVSTRGIYSTDKLRNWLSGYDMNYPPWAETAEQWWTFYGTREWLAGGFAWTGFDYRGEPTPYGWPSINSQFGIVDMCGFPKDNFYYYKAWWGSEPVLHLLPHWNWNQREGEPIAVWVHSNLDSVELFLNGKSQGSQKVKPLTHLEWKVKYEPGVLEARGTKDGKIVLTERRETTGEPASIRLTADRIEIDADGEDVAVLRVEVLDKEGRAVPTADNLINFKVTGEGRLIGVGNGDPNCQESDKEPRRSLFNGLAQVIVQASRTPGTINIEAYTEDWPPPKLTAHVTISTKKAELRPAVG</sequence>
<evidence type="ECO:0000313" key="10">
    <source>
        <dbReference type="Proteomes" id="UP000238701"/>
    </source>
</evidence>
<dbReference type="SUPFAM" id="SSF49785">
    <property type="entry name" value="Galactose-binding domain-like"/>
    <property type="match status" value="1"/>
</dbReference>
<evidence type="ECO:0000259" key="8">
    <source>
        <dbReference type="Pfam" id="PF18565"/>
    </source>
</evidence>
<dbReference type="SUPFAM" id="SSF51445">
    <property type="entry name" value="(Trans)glycosidases"/>
    <property type="match status" value="1"/>
</dbReference>
<dbReference type="Pfam" id="PF16355">
    <property type="entry name" value="DUF4982"/>
    <property type="match status" value="1"/>
</dbReference>
<dbReference type="Pfam" id="PF00703">
    <property type="entry name" value="Glyco_hydro_2"/>
    <property type="match status" value="1"/>
</dbReference>
<feature type="domain" description="Glycoside hydrolase family 2" evidence="8">
    <location>
        <begin position="686"/>
        <end position="784"/>
    </location>
</feature>
<dbReference type="Proteomes" id="UP000238701">
    <property type="component" value="Unassembled WGS sequence"/>
</dbReference>
<dbReference type="EMBL" id="OMOD01000137">
    <property type="protein sequence ID" value="SPF42223.1"/>
    <property type="molecule type" value="Genomic_DNA"/>
</dbReference>
<dbReference type="Pfam" id="PF18565">
    <property type="entry name" value="Glyco_hydro2_C5"/>
    <property type="match status" value="1"/>
</dbReference>
<dbReference type="Gene3D" id="3.20.20.80">
    <property type="entry name" value="Glycosidases"/>
    <property type="match status" value="1"/>
</dbReference>
<name>A0A2U3KRC6_9BACT</name>
<dbReference type="GO" id="GO:0004553">
    <property type="term" value="F:hydrolase activity, hydrolyzing O-glycosyl compounds"/>
    <property type="evidence" value="ECO:0007669"/>
    <property type="project" value="InterPro"/>
</dbReference>
<evidence type="ECO:0000313" key="9">
    <source>
        <dbReference type="EMBL" id="SPF42223.1"/>
    </source>
</evidence>
<dbReference type="InterPro" id="IPR008979">
    <property type="entry name" value="Galactose-bd-like_sf"/>
</dbReference>
<dbReference type="InterPro" id="IPR040605">
    <property type="entry name" value="Glyco_hydro2_dom5"/>
</dbReference>
<dbReference type="Gene3D" id="2.60.120.260">
    <property type="entry name" value="Galactose-binding domain-like"/>
    <property type="match status" value="1"/>
</dbReference>
<keyword evidence="2 9" id="KW-0378">Hydrolase</keyword>
<dbReference type="SUPFAM" id="SSF49303">
    <property type="entry name" value="beta-Galactosidase/glucuronidase domain"/>
    <property type="match status" value="1"/>
</dbReference>
<dbReference type="InterPro" id="IPR013783">
    <property type="entry name" value="Ig-like_fold"/>
</dbReference>
<evidence type="ECO:0000256" key="2">
    <source>
        <dbReference type="ARBA" id="ARBA00022801"/>
    </source>
</evidence>
<proteinExistence type="inferred from homology"/>
<reference evidence="10" key="1">
    <citation type="submission" date="2018-02" db="EMBL/GenBank/DDBJ databases">
        <authorList>
            <person name="Hausmann B."/>
        </authorList>
    </citation>
    <scope>NUCLEOTIDE SEQUENCE [LARGE SCALE GENOMIC DNA]</scope>
    <source>
        <strain evidence="10">Peat soil MAG SbA1</strain>
    </source>
</reference>
<evidence type="ECO:0000256" key="3">
    <source>
        <dbReference type="ARBA" id="ARBA00023295"/>
    </source>
</evidence>
<dbReference type="InterPro" id="IPR017853">
    <property type="entry name" value="GH"/>
</dbReference>
<dbReference type="NCBIfam" id="NF041462">
    <property type="entry name" value="GalA"/>
    <property type="match status" value="1"/>
</dbReference>
<dbReference type="InterPro" id="IPR032311">
    <property type="entry name" value="DUF4982"/>
</dbReference>
<evidence type="ECO:0000259" key="7">
    <source>
        <dbReference type="Pfam" id="PF16355"/>
    </source>
</evidence>
<evidence type="ECO:0000259" key="4">
    <source>
        <dbReference type="Pfam" id="PF00703"/>
    </source>
</evidence>
<dbReference type="InterPro" id="IPR036156">
    <property type="entry name" value="Beta-gal/glucu_dom_sf"/>
</dbReference>
<evidence type="ECO:0000259" key="6">
    <source>
        <dbReference type="Pfam" id="PF02837"/>
    </source>
</evidence>
<dbReference type="InterPro" id="IPR051913">
    <property type="entry name" value="GH2_Domain-Containing"/>
</dbReference>
<dbReference type="InterPro" id="IPR006102">
    <property type="entry name" value="Ig-like_GH2"/>
</dbReference>
<dbReference type="GO" id="GO:0005975">
    <property type="term" value="P:carbohydrate metabolic process"/>
    <property type="evidence" value="ECO:0007669"/>
    <property type="project" value="InterPro"/>
</dbReference>
<organism evidence="9 10">
    <name type="scientific">Candidatus Sulfotelmatobacter kueseliae</name>
    <dbReference type="NCBI Taxonomy" id="2042962"/>
    <lineage>
        <taxon>Bacteria</taxon>
        <taxon>Pseudomonadati</taxon>
        <taxon>Acidobacteriota</taxon>
        <taxon>Terriglobia</taxon>
        <taxon>Terriglobales</taxon>
        <taxon>Candidatus Korobacteraceae</taxon>
        <taxon>Candidatus Sulfotelmatobacter</taxon>
    </lineage>
</organism>
<comment type="similarity">
    <text evidence="1">Belongs to the glycosyl hydrolase 2 family.</text>
</comment>
<dbReference type="Gene3D" id="2.60.40.10">
    <property type="entry name" value="Immunoglobulins"/>
    <property type="match status" value="3"/>
</dbReference>
<dbReference type="Pfam" id="PF02836">
    <property type="entry name" value="Glyco_hydro_2_C"/>
    <property type="match status" value="1"/>
</dbReference>
<dbReference type="InterPro" id="IPR048230">
    <property type="entry name" value="GalA-like"/>
</dbReference>
<protein>
    <submittedName>
        <fullName evidence="9">Glycoside hydrolase family 2 sugar binding protein</fullName>
    </submittedName>
</protein>
<feature type="domain" description="Glycoside hydrolase family 2 catalytic" evidence="5">
    <location>
        <begin position="321"/>
        <end position="508"/>
    </location>
</feature>
<dbReference type="AlphaFoldDB" id="A0A2U3KRC6"/>